<dbReference type="OrthoDB" id="6127067at2759"/>
<dbReference type="GeneID" id="94838645"/>
<dbReference type="GO" id="GO:0005886">
    <property type="term" value="C:plasma membrane"/>
    <property type="evidence" value="ECO:0007669"/>
    <property type="project" value="TreeGrafter"/>
</dbReference>
<evidence type="ECO:0000256" key="5">
    <source>
        <dbReference type="ARBA" id="ARBA00023136"/>
    </source>
</evidence>
<comment type="subcellular location">
    <subcellularLocation>
        <location evidence="1">Membrane</location>
    </subcellularLocation>
</comment>
<dbReference type="InterPro" id="IPR035965">
    <property type="entry name" value="PAS-like_dom_sf"/>
</dbReference>
<gene>
    <name evidence="10" type="ORF">TRFO_24770</name>
</gene>
<feature type="domain" description="PAS" evidence="8">
    <location>
        <begin position="1232"/>
        <end position="1287"/>
    </location>
</feature>
<dbReference type="Pfam" id="PF00211">
    <property type="entry name" value="Guanylate_cyc"/>
    <property type="match status" value="1"/>
</dbReference>
<sequence>MKQANPRLADRSTSFSNLLSSSNNLQSSSVDSSFASMIEHNYFKKLRNRLFFLFAFVDTIPVNYFELHIVLSYWRLLQYIGAALAVNYPYFWRPNTVFKTTMSIVSIFFHIIPPDSRPESSIIIEFGYFAIITAMFIFLIIYAWYFRRTAKLSNLADDFIVGGINGFFHLFHPILINTIGESIGRLIMGTNHFSVTSEICGILFSFTSLSGYFFFYTWISSVSYVFRPHSLMTIISGPQVAFSALIWSVTFLTGIASQLTFIPRIILTAVTAILYFSGNWIVTFPGSFVSEIHRVAICATSTANGLFMILVAAYDLFNHDAEMIEIFVYIFLVFILSLISAFILQRNRIKMLKLLDNIYETGIDIYQVNNLTENSFLNTAITGLINSHPICTNWSFFKQGAEKYSDSFRVWRIFGKFVAVYPEETNLLSFIIHKMQTNPKMTGYLVQEIISQAQSILTQREESLSYELKLRISKASKQVQVTKRKIRHIWDLAIQSSINEMDSAINNTLYSKKKSIANFTHLLSQYPNNRFVARLYSKFALEILGDPQLHNEWNEKVRLLQRGLMVNPDRTNLLGLQAYPMLPVIQGNTKPDIHYSESEITNDITHYVDLEDGSNTEVNEQIILLQEKIKNLSIPAINCMRIWTIFLYFILILVPTVGMLIYAPSYLNELTTPLDLMYHISYLRALTFQLPLFAQHYLFENIGMPNNETEMFFPKPEFRNQSFDSFGNSMTTKDQLRFFMTEAANSVEKISLYRTFGINNYNLQIVHKIIFDETIPYAFFDENQVKTYINISLQSSIMQIIFQLNDILTGTPNLSWYFSNHIADPIDNAPYVTDASSIALSYCRNYLTENHNDMQNSLFFAMTFICIVYIVIMIGIMIYQIENLRLAKSQIYQCLTALPKNVVSCVAESLKLIEKDEDSYSEEDDDFNKQEENILKVFSSASDITLVGSSERTVYIFLNIFIACCVLAMVILLCEMFPLFSEQLGNNAPHLDYVLGTVAYLMGTMEVLESLAIKLTFVGYDPSSLNNHRAILIRRILNFTDYYHRSRYGTWESNVPPYRNFNYAHENAQIHYECENDTNIPTTFVEYYQCFQLDIQLNMVEPFFINTVMPVYKNASQIIDNRNPFMTNLWIIILRASDYFFYPMFKDIVTNMREIFNETIPSMTTPVIVLLVICFFLSLLIFFQTFITEEKLKFSMSLLHHCPPDIVLQTSKIMAILSGDFSITTKDSVLRQTDFFDSVLKNVPDSVIIVNEQFIVESVNRATERIYGISSDDLVGTHIKSFFNSADGCFSRNIETIFNPDVELLNVEFKTSQNNSYLQLTPLYFKDHIVFITRDQTQNVSYNTLIAEERSKSDSLLASILPKHLISRVQNGEENISFSVQSASICFMDIVEFTPWCAANTASMTMSTLNLMFKYFDSSLAQLSSLTKIKCIGDCYMAAGGIFVEVNQPAVHAKEMIEFGLAAIASVRKINEQLKQTLRIRVGVNTGGPIVAGVLGIDKPTFEILGPAINMAQQMEHHGVPMKVHISRSSYELIYGGTFNVKERGQIEIKNGSVRTYLVAGKGEM</sequence>
<dbReference type="InterPro" id="IPR050401">
    <property type="entry name" value="Cyclic_nucleotide_synthase"/>
</dbReference>
<feature type="transmembrane region" description="Helical" evidence="7">
    <location>
        <begin position="126"/>
        <end position="146"/>
    </location>
</feature>
<comment type="caution">
    <text evidence="10">The sequence shown here is derived from an EMBL/GenBank/DDBJ whole genome shotgun (WGS) entry which is preliminary data.</text>
</comment>
<feature type="transmembrane region" description="Helical" evidence="7">
    <location>
        <begin position="642"/>
        <end position="664"/>
    </location>
</feature>
<keyword evidence="5 7" id="KW-0472">Membrane</keyword>
<dbReference type="RefSeq" id="XP_068360174.1">
    <property type="nucleotide sequence ID" value="XM_068503941.1"/>
</dbReference>
<feature type="domain" description="Guanylate cyclase" evidence="9">
    <location>
        <begin position="1384"/>
        <end position="1516"/>
    </location>
</feature>
<feature type="transmembrane region" description="Helical" evidence="7">
    <location>
        <begin position="50"/>
        <end position="67"/>
    </location>
</feature>
<evidence type="ECO:0000256" key="2">
    <source>
        <dbReference type="ARBA" id="ARBA00022692"/>
    </source>
</evidence>
<dbReference type="SUPFAM" id="SSF55073">
    <property type="entry name" value="Nucleotide cyclase"/>
    <property type="match status" value="1"/>
</dbReference>
<evidence type="ECO:0000259" key="8">
    <source>
        <dbReference type="PROSITE" id="PS50112"/>
    </source>
</evidence>
<keyword evidence="6" id="KW-0456">Lyase</keyword>
<evidence type="ECO:0000256" key="6">
    <source>
        <dbReference type="ARBA" id="ARBA00023239"/>
    </source>
</evidence>
<evidence type="ECO:0000313" key="11">
    <source>
        <dbReference type="Proteomes" id="UP000179807"/>
    </source>
</evidence>
<feature type="transmembrane region" description="Helical" evidence="7">
    <location>
        <begin position="261"/>
        <end position="282"/>
    </location>
</feature>
<organism evidence="10 11">
    <name type="scientific">Tritrichomonas foetus</name>
    <dbReference type="NCBI Taxonomy" id="1144522"/>
    <lineage>
        <taxon>Eukaryota</taxon>
        <taxon>Metamonada</taxon>
        <taxon>Parabasalia</taxon>
        <taxon>Tritrichomonadida</taxon>
        <taxon>Tritrichomonadidae</taxon>
        <taxon>Tritrichomonas</taxon>
    </lineage>
</organism>
<dbReference type="GO" id="GO:0000166">
    <property type="term" value="F:nucleotide binding"/>
    <property type="evidence" value="ECO:0007669"/>
    <property type="project" value="UniProtKB-KW"/>
</dbReference>
<dbReference type="CDD" id="cd07302">
    <property type="entry name" value="CHD"/>
    <property type="match status" value="1"/>
</dbReference>
<evidence type="ECO:0000259" key="9">
    <source>
        <dbReference type="PROSITE" id="PS50125"/>
    </source>
</evidence>
<evidence type="ECO:0000256" key="7">
    <source>
        <dbReference type="SAM" id="Phobius"/>
    </source>
</evidence>
<evidence type="ECO:0000313" key="10">
    <source>
        <dbReference type="EMBL" id="OHT07038.1"/>
    </source>
</evidence>
<dbReference type="GO" id="GO:0004383">
    <property type="term" value="F:guanylate cyclase activity"/>
    <property type="evidence" value="ECO:0007669"/>
    <property type="project" value="TreeGrafter"/>
</dbReference>
<dbReference type="PANTHER" id="PTHR11920">
    <property type="entry name" value="GUANYLYL CYCLASE"/>
    <property type="match status" value="1"/>
</dbReference>
<dbReference type="Pfam" id="PF13426">
    <property type="entry name" value="PAS_9"/>
    <property type="match status" value="1"/>
</dbReference>
<feature type="transmembrane region" description="Helical" evidence="7">
    <location>
        <begin position="158"/>
        <end position="179"/>
    </location>
</feature>
<keyword evidence="3" id="KW-0547">Nucleotide-binding</keyword>
<dbReference type="GO" id="GO:0035556">
    <property type="term" value="P:intracellular signal transduction"/>
    <property type="evidence" value="ECO:0007669"/>
    <property type="project" value="InterPro"/>
</dbReference>
<evidence type="ECO:0000256" key="1">
    <source>
        <dbReference type="ARBA" id="ARBA00004370"/>
    </source>
</evidence>
<reference evidence="10" key="1">
    <citation type="submission" date="2016-10" db="EMBL/GenBank/DDBJ databases">
        <authorList>
            <person name="Benchimol M."/>
            <person name="Almeida L.G."/>
            <person name="Vasconcelos A.T."/>
            <person name="Perreira-Neves A."/>
            <person name="Rosa I.A."/>
            <person name="Tasca T."/>
            <person name="Bogo M.R."/>
            <person name="de Souza W."/>
        </authorList>
    </citation>
    <scope>NUCLEOTIDE SEQUENCE [LARGE SCALE GENOMIC DNA]</scope>
    <source>
        <strain evidence="10">K</strain>
    </source>
</reference>
<dbReference type="EMBL" id="MLAK01000707">
    <property type="protein sequence ID" value="OHT07038.1"/>
    <property type="molecule type" value="Genomic_DNA"/>
</dbReference>
<evidence type="ECO:0000256" key="3">
    <source>
        <dbReference type="ARBA" id="ARBA00022741"/>
    </source>
</evidence>
<dbReference type="InterPro" id="IPR029787">
    <property type="entry name" value="Nucleotide_cyclase"/>
</dbReference>
<feature type="transmembrane region" description="Helical" evidence="7">
    <location>
        <begin position="954"/>
        <end position="974"/>
    </location>
</feature>
<accession>A0A1J4KBH1</accession>
<dbReference type="GO" id="GO:0004016">
    <property type="term" value="F:adenylate cyclase activity"/>
    <property type="evidence" value="ECO:0007669"/>
    <property type="project" value="TreeGrafter"/>
</dbReference>
<feature type="transmembrane region" description="Helical" evidence="7">
    <location>
        <begin position="1165"/>
        <end position="1187"/>
    </location>
</feature>
<dbReference type="SMART" id="SM00091">
    <property type="entry name" value="PAS"/>
    <property type="match status" value="1"/>
</dbReference>
<keyword evidence="2 7" id="KW-0812">Transmembrane</keyword>
<feature type="transmembrane region" description="Helical" evidence="7">
    <location>
        <begin position="858"/>
        <end position="879"/>
    </location>
</feature>
<dbReference type="Gene3D" id="3.30.450.20">
    <property type="entry name" value="PAS domain"/>
    <property type="match status" value="1"/>
</dbReference>
<dbReference type="PROSITE" id="PS50112">
    <property type="entry name" value="PAS"/>
    <property type="match status" value="1"/>
</dbReference>
<feature type="transmembrane region" description="Helical" evidence="7">
    <location>
        <begin position="231"/>
        <end position="255"/>
    </location>
</feature>
<keyword evidence="4 7" id="KW-1133">Transmembrane helix</keyword>
<dbReference type="Proteomes" id="UP000179807">
    <property type="component" value="Unassembled WGS sequence"/>
</dbReference>
<dbReference type="CDD" id="cd00130">
    <property type="entry name" value="PAS"/>
    <property type="match status" value="1"/>
</dbReference>
<proteinExistence type="predicted"/>
<dbReference type="InterPro" id="IPR000014">
    <property type="entry name" value="PAS"/>
</dbReference>
<dbReference type="GO" id="GO:0001653">
    <property type="term" value="F:peptide receptor activity"/>
    <property type="evidence" value="ECO:0007669"/>
    <property type="project" value="TreeGrafter"/>
</dbReference>
<feature type="transmembrane region" description="Helical" evidence="7">
    <location>
        <begin position="294"/>
        <end position="314"/>
    </location>
</feature>
<dbReference type="Gene3D" id="3.30.70.1230">
    <property type="entry name" value="Nucleotide cyclase"/>
    <property type="match status" value="1"/>
</dbReference>
<dbReference type="GO" id="GO:0007168">
    <property type="term" value="P:receptor guanylyl cyclase signaling pathway"/>
    <property type="evidence" value="ECO:0007669"/>
    <property type="project" value="TreeGrafter"/>
</dbReference>
<dbReference type="PROSITE" id="PS50125">
    <property type="entry name" value="GUANYLATE_CYCLASE_2"/>
    <property type="match status" value="1"/>
</dbReference>
<dbReference type="NCBIfam" id="TIGR00229">
    <property type="entry name" value="sensory_box"/>
    <property type="match status" value="1"/>
</dbReference>
<keyword evidence="11" id="KW-1185">Reference proteome</keyword>
<evidence type="ECO:0000256" key="4">
    <source>
        <dbReference type="ARBA" id="ARBA00022989"/>
    </source>
</evidence>
<feature type="transmembrane region" description="Helical" evidence="7">
    <location>
        <begin position="199"/>
        <end position="219"/>
    </location>
</feature>
<dbReference type="VEuPathDB" id="TrichDB:TRFO_24770"/>
<dbReference type="SMART" id="SM00044">
    <property type="entry name" value="CYCc"/>
    <property type="match status" value="1"/>
</dbReference>
<name>A0A1J4KBH1_9EUKA</name>
<dbReference type="PANTHER" id="PTHR11920:SF335">
    <property type="entry name" value="GUANYLATE CYCLASE"/>
    <property type="match status" value="1"/>
</dbReference>
<protein>
    <submittedName>
        <fullName evidence="10">Adenylate and Guanylate cyclase catalytic domain containing protein</fullName>
    </submittedName>
</protein>
<dbReference type="SUPFAM" id="SSF55785">
    <property type="entry name" value="PYP-like sensor domain (PAS domain)"/>
    <property type="match status" value="1"/>
</dbReference>
<feature type="transmembrane region" description="Helical" evidence="7">
    <location>
        <begin position="326"/>
        <end position="344"/>
    </location>
</feature>
<dbReference type="InterPro" id="IPR001054">
    <property type="entry name" value="A/G_cyclase"/>
</dbReference>